<evidence type="ECO:0000313" key="3">
    <source>
        <dbReference type="Proteomes" id="UP000003789"/>
    </source>
</evidence>
<evidence type="ECO:0000313" key="2">
    <source>
        <dbReference type="EMBL" id="EAS44861.1"/>
    </source>
</evidence>
<proteinExistence type="predicted"/>
<dbReference type="AlphaFoldDB" id="Q1Z997"/>
<accession>Q1Z997</accession>
<reference evidence="2 3" key="1">
    <citation type="submission" date="2006-03" db="EMBL/GenBank/DDBJ databases">
        <authorList>
            <person name="Bartlett D.H."/>
            <person name="Valle G."/>
            <person name="Lauro F.M."/>
            <person name="Vezzi A."/>
            <person name="Simonato F."/>
            <person name="Eloe E."/>
            <person name="Vitulo N."/>
            <person name="Stratton T.K."/>
            <person name="D'angelo M."/>
            <person name="Ferriera S."/>
            <person name="Johnson J."/>
            <person name="Kravitz S."/>
            <person name="Beeson K."/>
            <person name="Sutton G."/>
            <person name="Rogers Y."/>
            <person name="Friedman R."/>
            <person name="Frazier M."/>
            <person name="Venter J.C."/>
        </authorList>
    </citation>
    <scope>NUCLEOTIDE SEQUENCE [LARGE SCALE GENOMIC DNA]</scope>
    <source>
        <strain evidence="2 3">3TCK</strain>
    </source>
</reference>
<keyword evidence="2" id="KW-0547">Nucleotide-binding</keyword>
<sequence length="41" mass="4595">MINNNTNRNGQKTLNPQVIDHKKLDGNTSEDNLAVARMNSK</sequence>
<comment type="caution">
    <text evidence="2">The sequence shown here is derived from an EMBL/GenBank/DDBJ whole genome shotgun (WGS) entry which is preliminary data.</text>
</comment>
<keyword evidence="2" id="KW-0067">ATP-binding</keyword>
<gene>
    <name evidence="2" type="ORF">P3TCK_20295</name>
</gene>
<dbReference type="Proteomes" id="UP000003789">
    <property type="component" value="Unassembled WGS sequence"/>
</dbReference>
<dbReference type="GO" id="GO:0005524">
    <property type="term" value="F:ATP binding"/>
    <property type="evidence" value="ECO:0007669"/>
    <property type="project" value="UniProtKB-KW"/>
</dbReference>
<organism evidence="2 3">
    <name type="scientific">Photobacterium profundum 3TCK</name>
    <dbReference type="NCBI Taxonomy" id="314280"/>
    <lineage>
        <taxon>Bacteria</taxon>
        <taxon>Pseudomonadati</taxon>
        <taxon>Pseudomonadota</taxon>
        <taxon>Gammaproteobacteria</taxon>
        <taxon>Vibrionales</taxon>
        <taxon>Vibrionaceae</taxon>
        <taxon>Photobacterium</taxon>
    </lineage>
</organism>
<name>Q1Z997_9GAMM</name>
<protein>
    <submittedName>
        <fullName evidence="2">Putative ABC transporter, ATP-binding protein</fullName>
    </submittedName>
</protein>
<feature type="region of interest" description="Disordered" evidence="1">
    <location>
        <begin position="22"/>
        <end position="41"/>
    </location>
</feature>
<dbReference type="HOGENOM" id="CLU_3274266_0_0_6"/>
<dbReference type="EMBL" id="AAPH01000002">
    <property type="protein sequence ID" value="EAS44861.1"/>
    <property type="molecule type" value="Genomic_DNA"/>
</dbReference>
<evidence type="ECO:0000256" key="1">
    <source>
        <dbReference type="SAM" id="MobiDB-lite"/>
    </source>
</evidence>